<protein>
    <submittedName>
        <fullName evidence="1">Uncharacterized protein</fullName>
    </submittedName>
</protein>
<evidence type="ECO:0000313" key="2">
    <source>
        <dbReference type="Proteomes" id="UP000805193"/>
    </source>
</evidence>
<sequence>MGLFNGHIVPGAFSFLFGAWWAFSAWRVYILSRLGRRDYLSTASFTIPKLSNRLCRTLAELATAYEDGKFTAMGNTQHTSMYVFYGLSGLADLLTIHEAPVPRGTDYSLLRLAVCAEAFLFHFHLHVRRHLDVLVHTLLIYTLVAEAACIAVVQGTWFFQVAFVLNNPLPNAKPWGDGHQDLMLATILGVDRNGDVRYSLLSDRPITMRSGAGDD</sequence>
<proteinExistence type="predicted"/>
<keyword evidence="2" id="KW-1185">Reference proteome</keyword>
<name>A0AC60PAQ5_IXOPE</name>
<comment type="caution">
    <text evidence="1">The sequence shown here is derived from an EMBL/GenBank/DDBJ whole genome shotgun (WGS) entry which is preliminary data.</text>
</comment>
<reference evidence="1 2" key="1">
    <citation type="journal article" date="2020" name="Cell">
        <title>Large-Scale Comparative Analyses of Tick Genomes Elucidate Their Genetic Diversity and Vector Capacities.</title>
        <authorList>
            <consortium name="Tick Genome and Microbiome Consortium (TIGMIC)"/>
            <person name="Jia N."/>
            <person name="Wang J."/>
            <person name="Shi W."/>
            <person name="Du L."/>
            <person name="Sun Y."/>
            <person name="Zhan W."/>
            <person name="Jiang J.F."/>
            <person name="Wang Q."/>
            <person name="Zhang B."/>
            <person name="Ji P."/>
            <person name="Bell-Sakyi L."/>
            <person name="Cui X.M."/>
            <person name="Yuan T.T."/>
            <person name="Jiang B.G."/>
            <person name="Yang W.F."/>
            <person name="Lam T.T."/>
            <person name="Chang Q.C."/>
            <person name="Ding S.J."/>
            <person name="Wang X.J."/>
            <person name="Zhu J.G."/>
            <person name="Ruan X.D."/>
            <person name="Zhao L."/>
            <person name="Wei J.T."/>
            <person name="Ye R.Z."/>
            <person name="Que T.C."/>
            <person name="Du C.H."/>
            <person name="Zhou Y.H."/>
            <person name="Cheng J.X."/>
            <person name="Dai P.F."/>
            <person name="Guo W.B."/>
            <person name="Han X.H."/>
            <person name="Huang E.J."/>
            <person name="Li L.F."/>
            <person name="Wei W."/>
            <person name="Gao Y.C."/>
            <person name="Liu J.Z."/>
            <person name="Shao H.Z."/>
            <person name="Wang X."/>
            <person name="Wang C.C."/>
            <person name="Yang T.C."/>
            <person name="Huo Q.B."/>
            <person name="Li W."/>
            <person name="Chen H.Y."/>
            <person name="Chen S.E."/>
            <person name="Zhou L.G."/>
            <person name="Ni X.B."/>
            <person name="Tian J.H."/>
            <person name="Sheng Y."/>
            <person name="Liu T."/>
            <person name="Pan Y.S."/>
            <person name="Xia L.Y."/>
            <person name="Li J."/>
            <person name="Zhao F."/>
            <person name="Cao W.C."/>
        </authorList>
    </citation>
    <scope>NUCLEOTIDE SEQUENCE [LARGE SCALE GENOMIC DNA]</scope>
    <source>
        <strain evidence="1">Iper-2018</strain>
    </source>
</reference>
<evidence type="ECO:0000313" key="1">
    <source>
        <dbReference type="EMBL" id="KAG0416194.1"/>
    </source>
</evidence>
<dbReference type="Proteomes" id="UP000805193">
    <property type="component" value="Unassembled WGS sequence"/>
</dbReference>
<gene>
    <name evidence="1" type="ORF">HPB47_006629</name>
</gene>
<accession>A0AC60PAQ5</accession>
<dbReference type="EMBL" id="JABSTQ010010977">
    <property type="protein sequence ID" value="KAG0416194.1"/>
    <property type="molecule type" value="Genomic_DNA"/>
</dbReference>
<organism evidence="1 2">
    <name type="scientific">Ixodes persulcatus</name>
    <name type="common">Taiga tick</name>
    <dbReference type="NCBI Taxonomy" id="34615"/>
    <lineage>
        <taxon>Eukaryota</taxon>
        <taxon>Metazoa</taxon>
        <taxon>Ecdysozoa</taxon>
        <taxon>Arthropoda</taxon>
        <taxon>Chelicerata</taxon>
        <taxon>Arachnida</taxon>
        <taxon>Acari</taxon>
        <taxon>Parasitiformes</taxon>
        <taxon>Ixodida</taxon>
        <taxon>Ixodoidea</taxon>
        <taxon>Ixodidae</taxon>
        <taxon>Ixodinae</taxon>
        <taxon>Ixodes</taxon>
    </lineage>
</organism>